<reference evidence="2 3" key="1">
    <citation type="journal article" date="2016" name="Mol. Biol. Evol.">
        <title>Comparative Genomics of Early-Diverging Mushroom-Forming Fungi Provides Insights into the Origins of Lignocellulose Decay Capabilities.</title>
        <authorList>
            <person name="Nagy L.G."/>
            <person name="Riley R."/>
            <person name="Tritt A."/>
            <person name="Adam C."/>
            <person name="Daum C."/>
            <person name="Floudas D."/>
            <person name="Sun H."/>
            <person name="Yadav J.S."/>
            <person name="Pangilinan J."/>
            <person name="Larsson K.H."/>
            <person name="Matsuura K."/>
            <person name="Barry K."/>
            <person name="Labutti K."/>
            <person name="Kuo R."/>
            <person name="Ohm R.A."/>
            <person name="Bhattacharya S.S."/>
            <person name="Shirouzu T."/>
            <person name="Yoshinaga Y."/>
            <person name="Martin F.M."/>
            <person name="Grigoriev I.V."/>
            <person name="Hibbett D.S."/>
        </authorList>
    </citation>
    <scope>NUCLEOTIDE SEQUENCE [LARGE SCALE GENOMIC DNA]</scope>
    <source>
        <strain evidence="2 3">CBS 109695</strain>
    </source>
</reference>
<accession>A0A166QQN4</accession>
<protein>
    <submittedName>
        <fullName evidence="2">Uncharacterized protein</fullName>
    </submittedName>
</protein>
<sequence length="130" mass="14026">MALNSGEILTQPPQGSQELALKNLSVSWGAGGFSLAGGLFRREFGVLTEVAFLGVSLYVLGLALGPMLLALLSEVLVASHRYWPRSLRIVVKEMSLTEERHTIQTILQRSGASPVELIIIIDDFGVTGSF</sequence>
<feature type="transmembrane region" description="Helical" evidence="1">
    <location>
        <begin position="50"/>
        <end position="78"/>
    </location>
</feature>
<keyword evidence="3" id="KW-1185">Reference proteome</keyword>
<organism evidence="2 3">
    <name type="scientific">Athelia psychrophila</name>
    <dbReference type="NCBI Taxonomy" id="1759441"/>
    <lineage>
        <taxon>Eukaryota</taxon>
        <taxon>Fungi</taxon>
        <taxon>Dikarya</taxon>
        <taxon>Basidiomycota</taxon>
        <taxon>Agaricomycotina</taxon>
        <taxon>Agaricomycetes</taxon>
        <taxon>Agaricomycetidae</taxon>
        <taxon>Atheliales</taxon>
        <taxon>Atheliaceae</taxon>
        <taxon>Athelia</taxon>
    </lineage>
</organism>
<dbReference type="EMBL" id="KV417509">
    <property type="protein sequence ID" value="KZP27429.1"/>
    <property type="molecule type" value="Genomic_DNA"/>
</dbReference>
<keyword evidence="1" id="KW-1133">Transmembrane helix</keyword>
<dbReference type="Proteomes" id="UP000076532">
    <property type="component" value="Unassembled WGS sequence"/>
</dbReference>
<proteinExistence type="predicted"/>
<gene>
    <name evidence="2" type="ORF">FIBSPDRAFT_928216</name>
</gene>
<evidence type="ECO:0000256" key="1">
    <source>
        <dbReference type="SAM" id="Phobius"/>
    </source>
</evidence>
<dbReference type="AlphaFoldDB" id="A0A166QQN4"/>
<keyword evidence="1" id="KW-0812">Transmembrane</keyword>
<evidence type="ECO:0000313" key="3">
    <source>
        <dbReference type="Proteomes" id="UP000076532"/>
    </source>
</evidence>
<name>A0A166QQN4_9AGAM</name>
<keyword evidence="1" id="KW-0472">Membrane</keyword>
<evidence type="ECO:0000313" key="2">
    <source>
        <dbReference type="EMBL" id="KZP27429.1"/>
    </source>
</evidence>
<dbReference type="STRING" id="436010.A0A166QQN4"/>